<evidence type="ECO:0000256" key="1">
    <source>
        <dbReference type="SAM" id="SignalP"/>
    </source>
</evidence>
<dbReference type="PATRIC" id="fig|1453496.5.peg.2610"/>
<evidence type="ECO:0000259" key="2">
    <source>
        <dbReference type="SMART" id="SM00849"/>
    </source>
</evidence>
<dbReference type="EMBL" id="CP009706">
    <property type="protein sequence ID" value="AIU73186.1"/>
    <property type="molecule type" value="Genomic_DNA"/>
</dbReference>
<dbReference type="Proteomes" id="UP000029986">
    <property type="component" value="Chromosome"/>
</dbReference>
<keyword evidence="4" id="KW-1185">Reference proteome</keyword>
<dbReference type="PANTHER" id="PTHR42951:SF14">
    <property type="entry name" value="METALLO-BETA-LACTAMASE SUPERFAMILY PROTEIN"/>
    <property type="match status" value="1"/>
</dbReference>
<protein>
    <submittedName>
        <fullName evidence="3">Beta-lactamase</fullName>
    </submittedName>
</protein>
<dbReference type="PANTHER" id="PTHR42951">
    <property type="entry name" value="METALLO-BETA-LACTAMASE DOMAIN-CONTAINING"/>
    <property type="match status" value="1"/>
</dbReference>
<dbReference type="Pfam" id="PF00753">
    <property type="entry name" value="Lactamase_B"/>
    <property type="match status" value="1"/>
</dbReference>
<organism evidence="3 4">
    <name type="scientific">Hafnia alvei FB1</name>
    <dbReference type="NCBI Taxonomy" id="1453496"/>
    <lineage>
        <taxon>Bacteria</taxon>
        <taxon>Pseudomonadati</taxon>
        <taxon>Pseudomonadota</taxon>
        <taxon>Gammaproteobacteria</taxon>
        <taxon>Enterobacterales</taxon>
        <taxon>Hafniaceae</taxon>
        <taxon>Hafnia</taxon>
    </lineage>
</organism>
<evidence type="ECO:0000313" key="3">
    <source>
        <dbReference type="EMBL" id="AIU73186.1"/>
    </source>
</evidence>
<reference evidence="3 4" key="1">
    <citation type="journal article" date="2014" name="Gut Pathog.">
        <title>Gene clusters of Hafnia alvei strain FB1 important in survival and pathogenesis: a draft genome perspective.</title>
        <authorList>
            <person name="Tan J.Y."/>
            <person name="Yin W.F."/>
            <person name="Chan K.G."/>
        </authorList>
    </citation>
    <scope>NUCLEOTIDE SEQUENCE [LARGE SCALE GENOMIC DNA]</scope>
    <source>
        <strain evidence="3 4">FB1</strain>
    </source>
</reference>
<gene>
    <name evidence="3" type="ORF">AT03_12830</name>
</gene>
<proteinExistence type="predicted"/>
<name>A0A097R385_HAFAL</name>
<feature type="domain" description="Metallo-beta-lactamase" evidence="2">
    <location>
        <begin position="42"/>
        <end position="227"/>
    </location>
</feature>
<dbReference type="Gene3D" id="3.60.15.10">
    <property type="entry name" value="Ribonuclease Z/Hydroxyacylglutathione hydrolase-like"/>
    <property type="match status" value="1"/>
</dbReference>
<accession>A0A097R385</accession>
<dbReference type="RefSeq" id="WP_038502300.1">
    <property type="nucleotide sequence ID" value="NZ_CP009706.1"/>
</dbReference>
<evidence type="ECO:0000313" key="4">
    <source>
        <dbReference type="Proteomes" id="UP000029986"/>
    </source>
</evidence>
<dbReference type="SUPFAM" id="SSF56281">
    <property type="entry name" value="Metallo-hydrolase/oxidoreductase"/>
    <property type="match status" value="1"/>
</dbReference>
<dbReference type="OrthoDB" id="8441428at2"/>
<dbReference type="AlphaFoldDB" id="A0A097R385"/>
<dbReference type="eggNOG" id="COG0491">
    <property type="taxonomic scope" value="Bacteria"/>
</dbReference>
<keyword evidence="1" id="KW-0732">Signal</keyword>
<dbReference type="SMART" id="SM00849">
    <property type="entry name" value="Lactamase_B"/>
    <property type="match status" value="1"/>
</dbReference>
<dbReference type="CDD" id="cd07739">
    <property type="entry name" value="metallo-hydrolase-like_MBL-fold"/>
    <property type="match status" value="1"/>
</dbReference>
<sequence length="292" mass="31949">MQPSIAVKPLILSLVLSTSAFATQTKALELQTYNPGATSLFPVSSELIVGDKEAVLIDAQFEKKDANALIDMIKKSGKTLTTIYISHGDPDFYFGLQTLAAAYPQAKIVATQPTVDHIKATQNTKLQYWGPLMKDQAPTKIITPEVLQGNEITLEGQKLVIEDLDSASPDRTYVWIPSLKAVVGGVLVSANQHIWTADTQTKASRENWIKALDRMQALHPQTVVPGHYLGTPPKGDAAIVFSRDYLKKFEQVLDTHKTSAGVIDAMQKAYPSLKDGESLNLSAKVNTGEMKW</sequence>
<dbReference type="InterPro" id="IPR050855">
    <property type="entry name" value="NDM-1-like"/>
</dbReference>
<dbReference type="KEGG" id="hav:AT03_12830"/>
<dbReference type="HOGENOM" id="CLU_054962_2_0_6"/>
<dbReference type="InterPro" id="IPR001279">
    <property type="entry name" value="Metallo-B-lactamas"/>
</dbReference>
<dbReference type="InterPro" id="IPR036866">
    <property type="entry name" value="RibonucZ/Hydroxyglut_hydro"/>
</dbReference>
<feature type="signal peptide" evidence="1">
    <location>
        <begin position="1"/>
        <end position="22"/>
    </location>
</feature>
<feature type="chain" id="PRO_5001932214" evidence="1">
    <location>
        <begin position="23"/>
        <end position="292"/>
    </location>
</feature>